<reference evidence="1 2" key="1">
    <citation type="journal article" date="2023" name="Sci. Data">
        <title>Genome assembly of the Korean intertidal mud-creeper Batillaria attramentaria.</title>
        <authorList>
            <person name="Patra A.K."/>
            <person name="Ho P.T."/>
            <person name="Jun S."/>
            <person name="Lee S.J."/>
            <person name="Kim Y."/>
            <person name="Won Y.J."/>
        </authorList>
    </citation>
    <scope>NUCLEOTIDE SEQUENCE [LARGE SCALE GENOMIC DNA]</scope>
    <source>
        <strain evidence="1">Wonlab-2016</strain>
    </source>
</reference>
<evidence type="ECO:0000313" key="1">
    <source>
        <dbReference type="EMBL" id="KAK7507727.1"/>
    </source>
</evidence>
<dbReference type="EMBL" id="JACVVK020000003">
    <property type="protein sequence ID" value="KAK7507727.1"/>
    <property type="molecule type" value="Genomic_DNA"/>
</dbReference>
<name>A0ABD0M870_9CAEN</name>
<proteinExistence type="predicted"/>
<dbReference type="Proteomes" id="UP001519460">
    <property type="component" value="Unassembled WGS sequence"/>
</dbReference>
<keyword evidence="2" id="KW-1185">Reference proteome</keyword>
<accession>A0ABD0M870</accession>
<sequence>MAPELELDVDVGRPFPWLPLDVYRNLTAGNDVTTTRAMNTLTSSWLSNRCSVNPCTPGQLKMQQSL</sequence>
<dbReference type="AlphaFoldDB" id="A0ABD0M870"/>
<evidence type="ECO:0000313" key="2">
    <source>
        <dbReference type="Proteomes" id="UP001519460"/>
    </source>
</evidence>
<comment type="caution">
    <text evidence="1">The sequence shown here is derived from an EMBL/GenBank/DDBJ whole genome shotgun (WGS) entry which is preliminary data.</text>
</comment>
<organism evidence="1 2">
    <name type="scientific">Batillaria attramentaria</name>
    <dbReference type="NCBI Taxonomy" id="370345"/>
    <lineage>
        <taxon>Eukaryota</taxon>
        <taxon>Metazoa</taxon>
        <taxon>Spiralia</taxon>
        <taxon>Lophotrochozoa</taxon>
        <taxon>Mollusca</taxon>
        <taxon>Gastropoda</taxon>
        <taxon>Caenogastropoda</taxon>
        <taxon>Sorbeoconcha</taxon>
        <taxon>Cerithioidea</taxon>
        <taxon>Batillariidae</taxon>
        <taxon>Batillaria</taxon>
    </lineage>
</organism>
<protein>
    <submittedName>
        <fullName evidence="1">Uncharacterized protein</fullName>
    </submittedName>
</protein>
<gene>
    <name evidence="1" type="ORF">BaRGS_00000692</name>
</gene>